<evidence type="ECO:0000313" key="2">
    <source>
        <dbReference type="EMBL" id="KAJ8505088.1"/>
    </source>
</evidence>
<gene>
    <name evidence="2" type="ORF">OPV22_005974</name>
</gene>
<feature type="compositionally biased region" description="Low complexity" evidence="1">
    <location>
        <begin position="84"/>
        <end position="96"/>
    </location>
</feature>
<sequence>MASHSITTPRFFALHTLANAPSAIRLRVRCDLTDIPVLSFSGERVGAVPLDLKSAPSEAVVPSSIVASSSSIRTCTATPPPSSPLLISAPPLISRG</sequence>
<evidence type="ECO:0000313" key="3">
    <source>
        <dbReference type="Proteomes" id="UP001222027"/>
    </source>
</evidence>
<accession>A0AAV8RNR5</accession>
<reference evidence="2 3" key="1">
    <citation type="submission" date="2022-12" db="EMBL/GenBank/DDBJ databases">
        <title>Chromosome-scale assembly of the Ensete ventricosum genome.</title>
        <authorList>
            <person name="Dussert Y."/>
            <person name="Stocks J."/>
            <person name="Wendawek A."/>
            <person name="Woldeyes F."/>
            <person name="Nichols R.A."/>
            <person name="Borrell J.S."/>
        </authorList>
    </citation>
    <scope>NUCLEOTIDE SEQUENCE [LARGE SCALE GENOMIC DNA]</scope>
    <source>
        <strain evidence="3">cv. Maze</strain>
        <tissue evidence="2">Seeds</tissue>
    </source>
</reference>
<proteinExistence type="predicted"/>
<feature type="region of interest" description="Disordered" evidence="1">
    <location>
        <begin position="72"/>
        <end position="96"/>
    </location>
</feature>
<keyword evidence="3" id="KW-1185">Reference proteome</keyword>
<evidence type="ECO:0000256" key="1">
    <source>
        <dbReference type="SAM" id="MobiDB-lite"/>
    </source>
</evidence>
<comment type="caution">
    <text evidence="2">The sequence shown here is derived from an EMBL/GenBank/DDBJ whole genome shotgun (WGS) entry which is preliminary data.</text>
</comment>
<protein>
    <submittedName>
        <fullName evidence="2">Uncharacterized protein</fullName>
    </submittedName>
</protein>
<dbReference type="AlphaFoldDB" id="A0AAV8RNR5"/>
<dbReference type="Proteomes" id="UP001222027">
    <property type="component" value="Unassembled WGS sequence"/>
</dbReference>
<dbReference type="EMBL" id="JAQQAF010000002">
    <property type="protein sequence ID" value="KAJ8505088.1"/>
    <property type="molecule type" value="Genomic_DNA"/>
</dbReference>
<organism evidence="2 3">
    <name type="scientific">Ensete ventricosum</name>
    <name type="common">Abyssinian banana</name>
    <name type="synonym">Musa ensete</name>
    <dbReference type="NCBI Taxonomy" id="4639"/>
    <lineage>
        <taxon>Eukaryota</taxon>
        <taxon>Viridiplantae</taxon>
        <taxon>Streptophyta</taxon>
        <taxon>Embryophyta</taxon>
        <taxon>Tracheophyta</taxon>
        <taxon>Spermatophyta</taxon>
        <taxon>Magnoliopsida</taxon>
        <taxon>Liliopsida</taxon>
        <taxon>Zingiberales</taxon>
        <taxon>Musaceae</taxon>
        <taxon>Ensete</taxon>
    </lineage>
</organism>
<name>A0AAV8RNR5_ENSVE</name>